<sequence length="398" mass="46295">MEVVYCNTFSNVWMSENNVEIKLISTKILKPSKCMVCVRPAHGYHCDVATCKGCKTFFRRMCLLRGEIKCSTSGDCYDLEKRNSPLLRCRPCRFKRCLLVGMNPKALIIDGSNILGEKQVHFNEQQIQGTIDVLSHLEAKTEQFSKCAYNPDWTNIRLKDLILSPSKLSMSDKVGTFPDWPLCPNYEFPDQIVHRDIQSFSPHRKQWRFSNLMTAVEYTKTFSFFHDLSFQDQINLLKHVVIGLANFNTTYYTLKNKFDDLRQPDGTQRPGVNEPHYCAHTVPFGPMKRIKIQFNEFLLLKILFVCNPAVPNLSKHAQFVIEKERHHYSNILLKYCLQNYSYGPTRFVELIEIFGVLHRQQKLMNDLYIYVLSPLLLKLPKEFSVPLIEEIVLLYALS</sequence>
<evidence type="ECO:0000256" key="3">
    <source>
        <dbReference type="ARBA" id="ARBA00022723"/>
    </source>
</evidence>
<dbReference type="PIR" id="A89004">
    <property type="entry name" value="A89004"/>
</dbReference>
<keyword evidence="7" id="KW-0238">DNA-binding</keyword>
<dbReference type="PaxDb" id="6239-T24A6.8"/>
<keyword evidence="5" id="KW-0862">Zinc</keyword>
<dbReference type="FunCoup" id="O61939">
    <property type="interactions" value="122"/>
</dbReference>
<keyword evidence="4" id="KW-0863">Zinc-finger</keyword>
<comment type="subcellular location">
    <subcellularLocation>
        <location evidence="1">Nucleus</location>
    </subcellularLocation>
</comment>
<dbReference type="SMR" id="O61939"/>
<dbReference type="FunFam" id="1.10.565.10:FF:000070">
    <property type="entry name" value="Nuclear Hormone Receptor family"/>
    <property type="match status" value="1"/>
</dbReference>
<dbReference type="PANTHER" id="PTHR45886:SF14">
    <property type="entry name" value="NUCLEAR HORMONE RECEPTOR FAMILY-RELATED"/>
    <property type="match status" value="1"/>
</dbReference>
<keyword evidence="8" id="KW-0804">Transcription</keyword>
<dbReference type="Pfam" id="PF00105">
    <property type="entry name" value="zf-C4"/>
    <property type="match status" value="1"/>
</dbReference>
<dbReference type="GO" id="GO:0030154">
    <property type="term" value="P:cell differentiation"/>
    <property type="evidence" value="ECO:0000318"/>
    <property type="project" value="GO_Central"/>
</dbReference>
<dbReference type="Gene3D" id="3.30.50.10">
    <property type="entry name" value="Erythroid Transcription Factor GATA-1, subunit A"/>
    <property type="match status" value="1"/>
</dbReference>
<evidence type="ECO:0000256" key="9">
    <source>
        <dbReference type="ARBA" id="ARBA00023170"/>
    </source>
</evidence>
<dbReference type="SUPFAM" id="SSF57716">
    <property type="entry name" value="Glucocorticoid receptor-like (DNA-binding domain)"/>
    <property type="match status" value="1"/>
</dbReference>
<dbReference type="InterPro" id="IPR000536">
    <property type="entry name" value="Nucl_hrmn_rcpt_lig-bd"/>
</dbReference>
<dbReference type="Reactome" id="R-CEL-5362517">
    <property type="pathway name" value="Signaling by Retinoic Acid"/>
</dbReference>
<dbReference type="GO" id="GO:0006357">
    <property type="term" value="P:regulation of transcription by RNA polymerase II"/>
    <property type="evidence" value="ECO:0000318"/>
    <property type="project" value="GO_Central"/>
</dbReference>
<dbReference type="CDD" id="cd06960">
    <property type="entry name" value="NR_DBD_HNF4A"/>
    <property type="match status" value="1"/>
</dbReference>
<dbReference type="STRING" id="6239.T24A6.8a.1"/>
<feature type="domain" description="NR LBD" evidence="12">
    <location>
        <begin position="169"/>
        <end position="390"/>
    </location>
</feature>
<reference evidence="13 14" key="1">
    <citation type="journal article" date="1998" name="Science">
        <title>Genome sequence of the nematode C. elegans: a platform for investigating biology.</title>
        <authorList>
            <consortium name="The C. elegans sequencing consortium"/>
            <person name="Sulson J.E."/>
            <person name="Waterston R."/>
        </authorList>
    </citation>
    <scope>NUCLEOTIDE SEQUENCE [LARGE SCALE GENOMIC DNA]</scope>
    <source>
        <strain evidence="13 14">Bristol N2</strain>
    </source>
</reference>
<dbReference type="Proteomes" id="UP000001940">
    <property type="component" value="Chromosome V"/>
</dbReference>
<evidence type="ECO:0000256" key="8">
    <source>
        <dbReference type="ARBA" id="ARBA00023163"/>
    </source>
</evidence>
<dbReference type="HOGENOM" id="CLU_007368_3_1_1"/>
<dbReference type="Pfam" id="PF00104">
    <property type="entry name" value="Hormone_recep"/>
    <property type="match status" value="1"/>
</dbReference>
<keyword evidence="10" id="KW-0539">Nucleus</keyword>
<dbReference type="Reactome" id="R-CEL-383280">
    <property type="pathway name" value="Nuclear Receptor transcription pathway"/>
</dbReference>
<evidence type="ECO:0000256" key="4">
    <source>
        <dbReference type="ARBA" id="ARBA00022771"/>
    </source>
</evidence>
<evidence type="ECO:0000259" key="12">
    <source>
        <dbReference type="PROSITE" id="PS51843"/>
    </source>
</evidence>
<dbReference type="PROSITE" id="PS51030">
    <property type="entry name" value="NUCLEAR_REC_DBD_2"/>
    <property type="match status" value="1"/>
</dbReference>
<organism evidence="13 14">
    <name type="scientific">Caenorhabditis elegans</name>
    <dbReference type="NCBI Taxonomy" id="6239"/>
    <lineage>
        <taxon>Eukaryota</taxon>
        <taxon>Metazoa</taxon>
        <taxon>Ecdysozoa</taxon>
        <taxon>Nematoda</taxon>
        <taxon>Chromadorea</taxon>
        <taxon>Rhabditida</taxon>
        <taxon>Rhabditina</taxon>
        <taxon>Rhabditomorpha</taxon>
        <taxon>Rhabditoidea</taxon>
        <taxon>Rhabditidae</taxon>
        <taxon>Peloderinae</taxon>
        <taxon>Caenorhabditis</taxon>
    </lineage>
</organism>
<evidence type="ECO:0000313" key="14">
    <source>
        <dbReference type="Proteomes" id="UP000001940"/>
    </source>
</evidence>
<keyword evidence="6" id="KW-0805">Transcription regulation</keyword>
<evidence type="ECO:0000259" key="11">
    <source>
        <dbReference type="PROSITE" id="PS51030"/>
    </source>
</evidence>
<dbReference type="InParanoid" id="O61939"/>
<evidence type="ECO:0000256" key="7">
    <source>
        <dbReference type="ARBA" id="ARBA00023125"/>
    </source>
</evidence>
<dbReference type="GO" id="GO:0005634">
    <property type="term" value="C:nucleus"/>
    <property type="evidence" value="ECO:0007669"/>
    <property type="project" value="UniProtKB-SubCell"/>
</dbReference>
<protein>
    <submittedName>
        <fullName evidence="13">Nuclear Hormone Receptor family</fullName>
    </submittedName>
</protein>
<dbReference type="PhylomeDB" id="O61939"/>
<evidence type="ECO:0000313" key="13">
    <source>
        <dbReference type="EMBL" id="CCD63572.1"/>
    </source>
</evidence>
<dbReference type="EMBL" id="BX284605">
    <property type="protein sequence ID" value="CCD63572.1"/>
    <property type="molecule type" value="Genomic_DNA"/>
</dbReference>
<dbReference type="PRINTS" id="PR00047">
    <property type="entry name" value="STROIDFINGER"/>
</dbReference>
<keyword evidence="3" id="KW-0479">Metal-binding</keyword>
<dbReference type="UCSC" id="T24A6.8">
    <property type="organism name" value="c. elegans"/>
</dbReference>
<feature type="domain" description="Nuclear receptor" evidence="11">
    <location>
        <begin position="31"/>
        <end position="109"/>
    </location>
</feature>
<keyword evidence="9 13" id="KW-0675">Receptor</keyword>
<dbReference type="GO" id="GO:0008270">
    <property type="term" value="F:zinc ion binding"/>
    <property type="evidence" value="ECO:0007669"/>
    <property type="project" value="UniProtKB-KW"/>
</dbReference>
<dbReference type="CTD" id="188826"/>
<comment type="similarity">
    <text evidence="2">Belongs to the nuclear hormone receptor family.</text>
</comment>
<dbReference type="SMART" id="SM00430">
    <property type="entry name" value="HOLI"/>
    <property type="match status" value="1"/>
</dbReference>
<dbReference type="InterPro" id="IPR001628">
    <property type="entry name" value="Znf_hrmn_rcpt"/>
</dbReference>
<dbReference type="InterPro" id="IPR035500">
    <property type="entry name" value="NHR-like_dom_sf"/>
</dbReference>
<dbReference type="AGR" id="WB:WBGene00020748"/>
<dbReference type="GO" id="GO:0000978">
    <property type="term" value="F:RNA polymerase II cis-regulatory region sequence-specific DNA binding"/>
    <property type="evidence" value="ECO:0000318"/>
    <property type="project" value="GO_Central"/>
</dbReference>
<evidence type="ECO:0000256" key="1">
    <source>
        <dbReference type="ARBA" id="ARBA00004123"/>
    </source>
</evidence>
<evidence type="ECO:0000313" key="15">
    <source>
        <dbReference type="WormBase" id="T24A6.8a"/>
    </source>
</evidence>
<dbReference type="SUPFAM" id="SSF48508">
    <property type="entry name" value="Nuclear receptor ligand-binding domain"/>
    <property type="match status" value="1"/>
</dbReference>
<dbReference type="InterPro" id="IPR049636">
    <property type="entry name" value="HNF4-like_DBD"/>
</dbReference>
<dbReference type="OrthoDB" id="9984314at2759"/>
<dbReference type="PANTHER" id="PTHR45886">
    <property type="entry name" value="NUCLEAR HORMONE RECEPTOR FAMILY-RELATED-RELATED"/>
    <property type="match status" value="1"/>
</dbReference>
<dbReference type="GO" id="GO:0004879">
    <property type="term" value="F:nuclear receptor activity"/>
    <property type="evidence" value="ECO:0000318"/>
    <property type="project" value="GO_Central"/>
</dbReference>
<dbReference type="WormBase" id="T24A6.8a">
    <property type="protein sequence ID" value="CE19590"/>
    <property type="gene ID" value="WBGene00020748"/>
    <property type="gene designation" value="nhr-221"/>
</dbReference>
<evidence type="ECO:0000256" key="2">
    <source>
        <dbReference type="ARBA" id="ARBA00005993"/>
    </source>
</evidence>
<dbReference type="ExpressionAtlas" id="O61939">
    <property type="expression patterns" value="baseline and differential"/>
</dbReference>
<dbReference type="PROSITE" id="PS51843">
    <property type="entry name" value="NR_LBD"/>
    <property type="match status" value="1"/>
</dbReference>
<evidence type="ECO:0000256" key="6">
    <source>
        <dbReference type="ARBA" id="ARBA00023015"/>
    </source>
</evidence>
<accession>O61939</accession>
<keyword evidence="14" id="KW-1185">Reference proteome</keyword>
<dbReference type="RefSeq" id="NP_503987.1">
    <property type="nucleotide sequence ID" value="NM_071586.5"/>
</dbReference>
<dbReference type="eggNOG" id="ENOG502TD0V">
    <property type="taxonomic scope" value="Eukaryota"/>
</dbReference>
<proteinExistence type="inferred from homology"/>
<dbReference type="GeneID" id="188826"/>
<dbReference type="Gene3D" id="1.10.565.10">
    <property type="entry name" value="Retinoid X Receptor"/>
    <property type="match status" value="1"/>
</dbReference>
<evidence type="ECO:0000256" key="5">
    <source>
        <dbReference type="ARBA" id="ARBA00022833"/>
    </source>
</evidence>
<gene>
    <name evidence="13 15" type="primary">nhr-221</name>
    <name evidence="13" type="ORF">CELE_T24A6.8</name>
    <name evidence="15" type="ORF">T24A6.8</name>
</gene>
<dbReference type="InterPro" id="IPR013088">
    <property type="entry name" value="Znf_NHR/GATA"/>
</dbReference>
<dbReference type="AlphaFoldDB" id="O61939"/>
<evidence type="ECO:0000256" key="10">
    <source>
        <dbReference type="ARBA" id="ARBA00023242"/>
    </source>
</evidence>
<dbReference type="SMART" id="SM00399">
    <property type="entry name" value="ZnF_C4"/>
    <property type="match status" value="1"/>
</dbReference>
<dbReference type="FunFam" id="3.30.50.10:FF:000030">
    <property type="entry name" value="Nuclear Hormone Receptor family"/>
    <property type="match status" value="1"/>
</dbReference>
<dbReference type="Bgee" id="WBGene00020748">
    <property type="expression patterns" value="Expressed in embryo and 2 other cell types or tissues"/>
</dbReference>
<name>O61939_CAEEL</name>